<dbReference type="EMBL" id="SZQA01000008">
    <property type="protein sequence ID" value="TKK89087.1"/>
    <property type="molecule type" value="Genomic_DNA"/>
</dbReference>
<name>A0A4U3MLW5_9ACTN</name>
<dbReference type="OrthoDB" id="5125103at2"/>
<proteinExistence type="predicted"/>
<dbReference type="Gene3D" id="1.10.287.700">
    <property type="entry name" value="Helix hairpin bin"/>
    <property type="match status" value="1"/>
</dbReference>
<comment type="caution">
    <text evidence="2">The sequence shown here is derived from an EMBL/GenBank/DDBJ whole genome shotgun (WGS) entry which is preliminary data.</text>
</comment>
<dbReference type="Proteomes" id="UP000308705">
    <property type="component" value="Unassembled WGS sequence"/>
</dbReference>
<accession>A0A4U3MLW5</accession>
<sequence>MSMFDKAKDKLGEHSDKVEDGAKKGVDKVSETARHKTGGRHDDKIDKVADKAKEAADKIDDQQ</sequence>
<dbReference type="AlphaFoldDB" id="A0A4U3MLW5"/>
<feature type="region of interest" description="Disordered" evidence="1">
    <location>
        <begin position="1"/>
        <end position="63"/>
    </location>
</feature>
<evidence type="ECO:0000256" key="1">
    <source>
        <dbReference type="SAM" id="MobiDB-lite"/>
    </source>
</evidence>
<reference evidence="2 3" key="1">
    <citation type="submission" date="2019-04" db="EMBL/GenBank/DDBJ databases">
        <title>Herbidospora sp. NEAU-GS14.nov., a novel actinomycete isolated from soil.</title>
        <authorList>
            <person name="Han L."/>
        </authorList>
    </citation>
    <scope>NUCLEOTIDE SEQUENCE [LARGE SCALE GENOMIC DNA]</scope>
    <source>
        <strain evidence="2 3">NEAU-GS14</strain>
    </source>
</reference>
<keyword evidence="3" id="KW-1185">Reference proteome</keyword>
<gene>
    <name evidence="2" type="ORF">FDA94_11300</name>
</gene>
<evidence type="ECO:0000313" key="2">
    <source>
        <dbReference type="EMBL" id="TKK89087.1"/>
    </source>
</evidence>
<dbReference type="Pfam" id="PF14013">
    <property type="entry name" value="MT0933_antitox"/>
    <property type="match status" value="1"/>
</dbReference>
<dbReference type="InterPro" id="IPR028037">
    <property type="entry name" value="Antitoxin_Rv0909/MT0933"/>
</dbReference>
<protein>
    <submittedName>
        <fullName evidence="2">Antitoxin</fullName>
    </submittedName>
</protein>
<organism evidence="2 3">
    <name type="scientific">Herbidospora galbida</name>
    <dbReference type="NCBI Taxonomy" id="2575442"/>
    <lineage>
        <taxon>Bacteria</taxon>
        <taxon>Bacillati</taxon>
        <taxon>Actinomycetota</taxon>
        <taxon>Actinomycetes</taxon>
        <taxon>Streptosporangiales</taxon>
        <taxon>Streptosporangiaceae</taxon>
        <taxon>Herbidospora</taxon>
    </lineage>
</organism>
<evidence type="ECO:0000313" key="3">
    <source>
        <dbReference type="Proteomes" id="UP000308705"/>
    </source>
</evidence>